<feature type="domain" description="Tll0287-like" evidence="2">
    <location>
        <begin position="45"/>
        <end position="181"/>
    </location>
</feature>
<evidence type="ECO:0000313" key="4">
    <source>
        <dbReference type="Proteomes" id="UP000228859"/>
    </source>
</evidence>
<comment type="caution">
    <text evidence="3">The sequence shown here is derived from an EMBL/GenBank/DDBJ whole genome shotgun (WGS) entry which is preliminary data.</text>
</comment>
<proteinExistence type="predicted"/>
<name>A0A2D3WC82_9BACT</name>
<dbReference type="EMBL" id="DLUI01000055">
    <property type="protein sequence ID" value="DAB38911.1"/>
    <property type="molecule type" value="Genomic_DNA"/>
</dbReference>
<dbReference type="RefSeq" id="WP_294894783.1">
    <property type="nucleotide sequence ID" value="NZ_DLUI01000055.1"/>
</dbReference>
<dbReference type="Proteomes" id="UP000228859">
    <property type="component" value="Unassembled WGS sequence"/>
</dbReference>
<reference evidence="3 4" key="1">
    <citation type="journal article" date="2017" name="Front. Microbiol.">
        <title>Comparative Genomic Analysis of the Class Epsilonproteobacteria and Proposed Reclassification to Epsilonbacteraeota (phyl. nov.).</title>
        <authorList>
            <person name="Waite D.W."/>
            <person name="Vanwonterghem I."/>
            <person name="Rinke C."/>
            <person name="Parks D.H."/>
            <person name="Zhang Y."/>
            <person name="Takai K."/>
            <person name="Sievert S.M."/>
            <person name="Simon J."/>
            <person name="Campbell B.J."/>
            <person name="Hanson T.E."/>
            <person name="Woyke T."/>
            <person name="Klotz M.G."/>
            <person name="Hugenholtz P."/>
        </authorList>
    </citation>
    <scope>NUCLEOTIDE SEQUENCE [LARGE SCALE GENOMIC DNA]</scope>
    <source>
        <strain evidence="3">UBA12443</strain>
    </source>
</reference>
<protein>
    <recommendedName>
        <fullName evidence="2">Tll0287-like domain-containing protein</fullName>
    </recommendedName>
</protein>
<dbReference type="Pfam" id="PF11845">
    <property type="entry name" value="Tll0287-like"/>
    <property type="match status" value="1"/>
</dbReference>
<keyword evidence="1" id="KW-0732">Signal</keyword>
<dbReference type="AlphaFoldDB" id="A0A2D3WC82"/>
<feature type="signal peptide" evidence="1">
    <location>
        <begin position="1"/>
        <end position="18"/>
    </location>
</feature>
<gene>
    <name evidence="3" type="ORF">CFH83_03505</name>
</gene>
<evidence type="ECO:0000313" key="3">
    <source>
        <dbReference type="EMBL" id="DAB38911.1"/>
    </source>
</evidence>
<evidence type="ECO:0000259" key="2">
    <source>
        <dbReference type="Pfam" id="PF11845"/>
    </source>
</evidence>
<feature type="chain" id="PRO_5013750070" description="Tll0287-like domain-containing protein" evidence="1">
    <location>
        <begin position="19"/>
        <end position="184"/>
    </location>
</feature>
<accession>A0A2D3WC82</accession>
<dbReference type="InterPro" id="IPR021796">
    <property type="entry name" value="Tll0287-like_dom"/>
</dbReference>
<sequence>MRPFFVIPLTLASTLLIASPSSQEQIALKGNQISSALLQKLGGELKNQMQTAGVMGALHFCSQNALTLTEQVAKESKTSIKRISINYRNPVNKANAEETTLLQEWEKLVKNGQPLPSHKVVTISENSAMFYKPIVINNEACLKCHGNVEGDLAKVIKATYPEDRATGYKMGDLRGMIAVTIERD</sequence>
<organism evidence="3 4">
    <name type="scientific">Sulfuricurvum kujiense</name>
    <dbReference type="NCBI Taxonomy" id="148813"/>
    <lineage>
        <taxon>Bacteria</taxon>
        <taxon>Pseudomonadati</taxon>
        <taxon>Campylobacterota</taxon>
        <taxon>Epsilonproteobacteria</taxon>
        <taxon>Campylobacterales</taxon>
        <taxon>Sulfurimonadaceae</taxon>
        <taxon>Sulfuricurvum</taxon>
    </lineage>
</organism>
<evidence type="ECO:0000256" key="1">
    <source>
        <dbReference type="SAM" id="SignalP"/>
    </source>
</evidence>